<sequence>MLLNHPRFRQPIRTVRAVYETEDQCLTNSTVLREPNTVKSCKILMASPCDRLSFMAKDNECRLWPRKLLQGHL</sequence>
<comment type="caution">
    <text evidence="1">The sequence shown here is derived from an EMBL/GenBank/DDBJ whole genome shotgun (WGS) entry which is preliminary data.</text>
</comment>
<evidence type="ECO:0000313" key="2">
    <source>
        <dbReference type="Proteomes" id="UP001054945"/>
    </source>
</evidence>
<evidence type="ECO:0000313" key="1">
    <source>
        <dbReference type="EMBL" id="GIY98030.1"/>
    </source>
</evidence>
<reference evidence="1 2" key="1">
    <citation type="submission" date="2021-06" db="EMBL/GenBank/DDBJ databases">
        <title>Caerostris extrusa draft genome.</title>
        <authorList>
            <person name="Kono N."/>
            <person name="Arakawa K."/>
        </authorList>
    </citation>
    <scope>NUCLEOTIDE SEQUENCE [LARGE SCALE GENOMIC DNA]</scope>
</reference>
<dbReference type="EMBL" id="BPLR01000872">
    <property type="protein sequence ID" value="GIY98030.1"/>
    <property type="molecule type" value="Genomic_DNA"/>
</dbReference>
<protein>
    <submittedName>
        <fullName evidence="1">Uncharacterized protein</fullName>
    </submittedName>
</protein>
<dbReference type="Proteomes" id="UP001054945">
    <property type="component" value="Unassembled WGS sequence"/>
</dbReference>
<accession>A0AAV4XV12</accession>
<name>A0AAV4XV12_CAEEX</name>
<dbReference type="AlphaFoldDB" id="A0AAV4XV12"/>
<gene>
    <name evidence="1" type="ORF">CEXT_573361</name>
</gene>
<proteinExistence type="predicted"/>
<keyword evidence="2" id="KW-1185">Reference proteome</keyword>
<organism evidence="1 2">
    <name type="scientific">Caerostris extrusa</name>
    <name type="common">Bark spider</name>
    <name type="synonym">Caerostris bankana</name>
    <dbReference type="NCBI Taxonomy" id="172846"/>
    <lineage>
        <taxon>Eukaryota</taxon>
        <taxon>Metazoa</taxon>
        <taxon>Ecdysozoa</taxon>
        <taxon>Arthropoda</taxon>
        <taxon>Chelicerata</taxon>
        <taxon>Arachnida</taxon>
        <taxon>Araneae</taxon>
        <taxon>Araneomorphae</taxon>
        <taxon>Entelegynae</taxon>
        <taxon>Araneoidea</taxon>
        <taxon>Araneidae</taxon>
        <taxon>Caerostris</taxon>
    </lineage>
</organism>